<evidence type="ECO:0000313" key="1">
    <source>
        <dbReference type="EMBL" id="SVA85610.1"/>
    </source>
</evidence>
<organism evidence="1">
    <name type="scientific">marine metagenome</name>
    <dbReference type="NCBI Taxonomy" id="408172"/>
    <lineage>
        <taxon>unclassified sequences</taxon>
        <taxon>metagenomes</taxon>
        <taxon>ecological metagenomes</taxon>
    </lineage>
</organism>
<accession>A0A381Z8N9</accession>
<name>A0A381Z8N9_9ZZZZ</name>
<dbReference type="EMBL" id="UINC01020374">
    <property type="protein sequence ID" value="SVA85610.1"/>
    <property type="molecule type" value="Genomic_DNA"/>
</dbReference>
<reference evidence="1" key="1">
    <citation type="submission" date="2018-05" db="EMBL/GenBank/DDBJ databases">
        <authorList>
            <person name="Lanie J.A."/>
            <person name="Ng W.-L."/>
            <person name="Kazmierczak K.M."/>
            <person name="Andrzejewski T.M."/>
            <person name="Davidsen T.M."/>
            <person name="Wayne K.J."/>
            <person name="Tettelin H."/>
            <person name="Glass J.I."/>
            <person name="Rusch D."/>
            <person name="Podicherti R."/>
            <person name="Tsui H.-C.T."/>
            <person name="Winkler M.E."/>
        </authorList>
    </citation>
    <scope>NUCLEOTIDE SEQUENCE</scope>
</reference>
<gene>
    <name evidence="1" type="ORF">METZ01_LOCUS138464</name>
</gene>
<proteinExistence type="predicted"/>
<dbReference type="PROSITE" id="PS51257">
    <property type="entry name" value="PROKAR_LIPOPROTEIN"/>
    <property type="match status" value="1"/>
</dbReference>
<dbReference type="AlphaFoldDB" id="A0A381Z8N9"/>
<protein>
    <submittedName>
        <fullName evidence="1">Uncharacterized protein</fullName>
    </submittedName>
</protein>
<sequence length="307" mass="33894">MRSLFSGSTIGIALAATALGAIVTMSVACGSGQTEQMTGEPRTTDGKPDFSGIWQALNEAHWDLEAHAARPGAVTQPGIYPFPYAEVPAAPVLALGAAGGVPGSLGVVEGDGKIPYTAEAAVIKAENAANWIDRDPELKCYLPGIPRAMYMPYPFQIIQSTNKVHMAYAFTSSARTIHLDEVEGPPDDKHMGHSVGRWENDTLVVDVTSFNGKNWFDRAGNFHSDALHLEERFTFLSADAIQYEATIEDPKTFTQPWRISMPLYRRLEPNMQLLEYQCIEFVEEFLYGHVRKEPLVTRWEGETMIVD</sequence>
<feature type="non-terminal residue" evidence="1">
    <location>
        <position position="307"/>
    </location>
</feature>